<organism evidence="1 2">
    <name type="scientific">Macaca fascicularis</name>
    <name type="common">Crab-eating macaque</name>
    <name type="synonym">Cynomolgus monkey</name>
    <dbReference type="NCBI Taxonomy" id="9541"/>
    <lineage>
        <taxon>Eukaryota</taxon>
        <taxon>Metazoa</taxon>
        <taxon>Chordata</taxon>
        <taxon>Craniata</taxon>
        <taxon>Vertebrata</taxon>
        <taxon>Euteleostomi</taxon>
        <taxon>Mammalia</taxon>
        <taxon>Eutheria</taxon>
        <taxon>Euarchontoglires</taxon>
        <taxon>Primates</taxon>
        <taxon>Haplorrhini</taxon>
        <taxon>Catarrhini</taxon>
        <taxon>Cercopithecidae</taxon>
        <taxon>Cercopithecinae</taxon>
        <taxon>Macaca</taxon>
    </lineage>
</organism>
<dbReference type="PANTHER" id="PTHR47081">
    <property type="match status" value="1"/>
</dbReference>
<proteinExistence type="predicted"/>
<evidence type="ECO:0000313" key="1">
    <source>
        <dbReference type="Ensembl" id="ENSMFAP00000049704.1"/>
    </source>
</evidence>
<dbReference type="GeneTree" id="ENSGT00940000162587"/>
<dbReference type="Bgee" id="ENSMFAG00000000480">
    <property type="expression patterns" value="Expressed in cerebellum and 6 other cell types or tissues"/>
</dbReference>
<reference evidence="1" key="2">
    <citation type="submission" date="2025-08" db="UniProtKB">
        <authorList>
            <consortium name="Ensembl"/>
        </authorList>
    </citation>
    <scope>IDENTIFICATION</scope>
</reference>
<dbReference type="PANTHER" id="PTHR47081:SF1">
    <property type="entry name" value="ARMADILLO REPEAT-CONTAINING X-LINKED PROTEIN 4"/>
    <property type="match status" value="1"/>
</dbReference>
<protein>
    <submittedName>
        <fullName evidence="1">Uncharacterized protein</fullName>
    </submittedName>
</protein>
<dbReference type="Ensembl" id="ENSMFAT00000079822.1">
    <property type="protein sequence ID" value="ENSMFAP00000049704.1"/>
    <property type="gene ID" value="ENSMFAG00000000480.2"/>
</dbReference>
<sequence length="392" mass="42618">MPVPSRTNSLLPSVPPSVCLSLSRSRDLMNLCIYFRVYCQDKQEERRELPRIITGPPPVAAVVAFEWLKTSTLTGLHPQLPLFLPQPKCALPYLVRAFSRGDYMGRTQEVGWVTAGLVIWAGTCYYIYKFTKGRAQSVRTLARNGSTVKMETVVGVQSQTLAKSEAEIKTKPQAEIGAETGTRGGPGAEVETKGTAIARHRANSQAKTMVEAEAETQSESKVVAGTLVMTEAVTLTEVKAKAREVAMKEAVTQTDAEAGKIVKKEAVTQTKAKAWALIAKTEAKREAMTQTKAETHILAEKETEINRVMVTQSETLAVPKEVVKMGATNKTGIVDETKTRALEETVSVAKTQSEAWPGATVDARKSQWHVQGGGWSGREVLCTVSGCHQDQG</sequence>
<reference evidence="1 2" key="1">
    <citation type="submission" date="2013-03" db="EMBL/GenBank/DDBJ databases">
        <authorList>
            <person name="Warren W."/>
            <person name="Wilson R.K."/>
        </authorList>
    </citation>
    <scope>NUCLEOTIDE SEQUENCE</scope>
</reference>
<keyword evidence="2" id="KW-1185">Reference proteome</keyword>
<accession>A0A7N9CIR9</accession>
<reference evidence="1" key="3">
    <citation type="submission" date="2025-09" db="UniProtKB">
        <authorList>
            <consortium name="Ensembl"/>
        </authorList>
    </citation>
    <scope>IDENTIFICATION</scope>
</reference>
<dbReference type="AlphaFoldDB" id="A0A7N9CIR9"/>
<dbReference type="Proteomes" id="UP000233100">
    <property type="component" value="Chromosome X"/>
</dbReference>
<evidence type="ECO:0000313" key="2">
    <source>
        <dbReference type="Proteomes" id="UP000233100"/>
    </source>
</evidence>
<name>A0A7N9CIR9_MACFA</name>